<proteinExistence type="predicted"/>
<organism evidence="4">
    <name type="scientific">freshwater metagenome</name>
    <dbReference type="NCBI Taxonomy" id="449393"/>
    <lineage>
        <taxon>unclassified sequences</taxon>
        <taxon>metagenomes</taxon>
        <taxon>ecological metagenomes</taxon>
    </lineage>
</organism>
<dbReference type="InterPro" id="IPR036856">
    <property type="entry name" value="Ald_Oxase/Xan_DH_a/b_sf"/>
</dbReference>
<dbReference type="Pfam" id="PF01315">
    <property type="entry name" value="Ald_Xan_dh_C"/>
    <property type="match status" value="1"/>
</dbReference>
<dbReference type="Pfam" id="PF20256">
    <property type="entry name" value="MoCoBD_2"/>
    <property type="match status" value="1"/>
</dbReference>
<evidence type="ECO:0000313" key="4">
    <source>
        <dbReference type="EMBL" id="CAB4832411.1"/>
    </source>
</evidence>
<feature type="domain" description="Aldehyde oxidase/xanthine dehydrogenase a/b hammerhead" evidence="3">
    <location>
        <begin position="20"/>
        <end position="134"/>
    </location>
</feature>
<protein>
    <submittedName>
        <fullName evidence="4">Unannotated protein</fullName>
    </submittedName>
</protein>
<keyword evidence="1" id="KW-0500">Molybdenum</keyword>
<dbReference type="EMBL" id="CAFABA010000065">
    <property type="protein sequence ID" value="CAB4832411.1"/>
    <property type="molecule type" value="Genomic_DNA"/>
</dbReference>
<dbReference type="SUPFAM" id="SSF54665">
    <property type="entry name" value="CO dehydrogenase molybdoprotein N-domain-like"/>
    <property type="match status" value="1"/>
</dbReference>
<dbReference type="GO" id="GO:0005506">
    <property type="term" value="F:iron ion binding"/>
    <property type="evidence" value="ECO:0007669"/>
    <property type="project" value="InterPro"/>
</dbReference>
<dbReference type="InterPro" id="IPR016208">
    <property type="entry name" value="Ald_Oxase/xanthine_DH-like"/>
</dbReference>
<name>A0A6J7AHF2_9ZZZZ</name>
<dbReference type="InterPro" id="IPR008274">
    <property type="entry name" value="AldOxase/xan_DH_MoCoBD1"/>
</dbReference>
<dbReference type="Pfam" id="PF02738">
    <property type="entry name" value="MoCoBD_1"/>
    <property type="match status" value="1"/>
</dbReference>
<gene>
    <name evidence="4" type="ORF">UFOPK3139_01648</name>
</gene>
<evidence type="ECO:0000256" key="1">
    <source>
        <dbReference type="ARBA" id="ARBA00022505"/>
    </source>
</evidence>
<reference evidence="4" key="1">
    <citation type="submission" date="2020-05" db="EMBL/GenBank/DDBJ databases">
        <authorList>
            <person name="Chiriac C."/>
            <person name="Salcher M."/>
            <person name="Ghai R."/>
            <person name="Kavagutti S V."/>
        </authorList>
    </citation>
    <scope>NUCLEOTIDE SEQUENCE</scope>
</reference>
<sequence>MAGRFTGQSIERVEDQRLLRGQGRFAAGISRVGMRHIAFVRSTQAHARLVAIDTSAARALPGVVAVLTAEDLAKVMTGPIVVMVPPNVKVAPFHPLATTKVRLVGDPIAMVVAESEAIAHDAAALVEVTYESLPAVVDMAGAEAPDAPVLWDELGTNLAFHDSSTWGDVEGVFAAASRVVTRRYVQHRYCHAPMEPRCSVATYTQGTLLYEASHKRPHPLKMSFAALFGIPFPDVRVVARDIGGGFGSKGQVTREDVAVVAAARIVGGAVRWNETRSENLLTAGHAREETLELDYAVEPDGRVHGVRVRMKIDVGAYPMLPFPPSMFSGLVKFLLPNAYKFDAYQFDADVLYSNKASYIAYRGPWAVETWVREAMFDAVARELGLTPEDVRRINMFSAPDLPGIGTIGVTLTGITARECLERAVEMMDLPTFRAEQQKARAEGRLVGLGFASFIEIAPGPPDFAKLVGFDLPGETATARLEPSGHLVIGTWQVSQGQGHETTMAQTAADEFGIPLHMVRIEQGDSANSPFNTMSTGGSRSATMATGATLSATRAVKQQVLAIAAHMLEASEHDLEIVDSTIQVKGTPARAIGVADIARAAWFAPSSLPAGQGQGLSAVVDFRVPEGGWAGGTHCCWVEIDPETGEITIPRYLVVEDCGTLINPAIVDGQITGGVMQGIAGVLYEKLQYDPDGQLVTSSFADYLVPSAADLPSLEIEHMESAPLHEVNSRGVGEGGMIGAPAALCNAVSDALAHLGIEVVEQHLSPQKVREMLATRSR</sequence>
<dbReference type="SUPFAM" id="SSF56003">
    <property type="entry name" value="Molybdenum cofactor-binding domain"/>
    <property type="match status" value="1"/>
</dbReference>
<dbReference type="GO" id="GO:0016491">
    <property type="term" value="F:oxidoreductase activity"/>
    <property type="evidence" value="ECO:0007669"/>
    <property type="project" value="UniProtKB-KW"/>
</dbReference>
<evidence type="ECO:0000259" key="3">
    <source>
        <dbReference type="SMART" id="SM01008"/>
    </source>
</evidence>
<dbReference type="Gene3D" id="3.30.365.10">
    <property type="entry name" value="Aldehyde oxidase/xanthine dehydrogenase, molybdopterin binding domain"/>
    <property type="match status" value="4"/>
</dbReference>
<dbReference type="InterPro" id="IPR037165">
    <property type="entry name" value="AldOxase/xan_DH_Mopterin-bd_sf"/>
</dbReference>
<dbReference type="AlphaFoldDB" id="A0A6J7AHF2"/>
<dbReference type="PANTHER" id="PTHR11908">
    <property type="entry name" value="XANTHINE DEHYDROGENASE"/>
    <property type="match status" value="1"/>
</dbReference>
<evidence type="ECO:0000256" key="2">
    <source>
        <dbReference type="ARBA" id="ARBA00023002"/>
    </source>
</evidence>
<dbReference type="SMART" id="SM01008">
    <property type="entry name" value="Ald_Xan_dh_C"/>
    <property type="match status" value="1"/>
</dbReference>
<dbReference type="Gene3D" id="3.90.1170.50">
    <property type="entry name" value="Aldehyde oxidase/xanthine dehydrogenase, a/b hammerhead"/>
    <property type="match status" value="1"/>
</dbReference>
<accession>A0A6J7AHF2</accession>
<dbReference type="InterPro" id="IPR000674">
    <property type="entry name" value="Ald_Oxase/Xan_DH_a/b"/>
</dbReference>
<dbReference type="PANTHER" id="PTHR11908:SF132">
    <property type="entry name" value="ALDEHYDE OXIDASE 1-RELATED"/>
    <property type="match status" value="1"/>
</dbReference>
<dbReference type="InterPro" id="IPR046867">
    <property type="entry name" value="AldOxase/xan_DH_MoCoBD2"/>
</dbReference>
<keyword evidence="2" id="KW-0560">Oxidoreductase</keyword>